<feature type="compositionally biased region" description="Basic and acidic residues" evidence="1">
    <location>
        <begin position="87"/>
        <end position="99"/>
    </location>
</feature>
<evidence type="ECO:0000256" key="1">
    <source>
        <dbReference type="SAM" id="MobiDB-lite"/>
    </source>
</evidence>
<comment type="caution">
    <text evidence="2">The sequence shown here is derived from an EMBL/GenBank/DDBJ whole genome shotgun (WGS) entry which is preliminary data.</text>
</comment>
<dbReference type="AlphaFoldDB" id="A0A834K777"/>
<reference evidence="2" key="1">
    <citation type="journal article" date="2020" name="G3 (Bethesda)">
        <title>High-Quality Assemblies for Three Invasive Social Wasps from the &lt;i&gt;Vespula&lt;/i&gt; Genus.</title>
        <authorList>
            <person name="Harrop T.W.R."/>
            <person name="Guhlin J."/>
            <person name="McLaughlin G.M."/>
            <person name="Permina E."/>
            <person name="Stockwell P."/>
            <person name="Gilligan J."/>
            <person name="Le Lec M.F."/>
            <person name="Gruber M.A.M."/>
            <person name="Quinn O."/>
            <person name="Lovegrove M."/>
            <person name="Duncan E.J."/>
            <person name="Remnant E.J."/>
            <person name="Van Eeckhoven J."/>
            <person name="Graham B."/>
            <person name="Knapp R.A."/>
            <person name="Langford K.W."/>
            <person name="Kronenberg Z."/>
            <person name="Press M.O."/>
            <person name="Eacker S.M."/>
            <person name="Wilson-Rankin E.E."/>
            <person name="Purcell J."/>
            <person name="Lester P.J."/>
            <person name="Dearden P.K."/>
        </authorList>
    </citation>
    <scope>NUCLEOTIDE SEQUENCE</scope>
    <source>
        <strain evidence="2">Linc-1</strain>
    </source>
</reference>
<proteinExistence type="predicted"/>
<dbReference type="Proteomes" id="UP000617340">
    <property type="component" value="Unassembled WGS sequence"/>
</dbReference>
<name>A0A834K777_VESGE</name>
<protein>
    <submittedName>
        <fullName evidence="2">Uncharacterized protein</fullName>
    </submittedName>
</protein>
<feature type="compositionally biased region" description="Acidic residues" evidence="1">
    <location>
        <begin position="75"/>
        <end position="86"/>
    </location>
</feature>
<accession>A0A834K777</accession>
<feature type="region of interest" description="Disordered" evidence="1">
    <location>
        <begin position="73"/>
        <end position="99"/>
    </location>
</feature>
<gene>
    <name evidence="2" type="ORF">HZH68_008191</name>
</gene>
<organism evidence="2 3">
    <name type="scientific">Vespula germanica</name>
    <name type="common">German yellow jacket</name>
    <name type="synonym">Paravespula germanica</name>
    <dbReference type="NCBI Taxonomy" id="30212"/>
    <lineage>
        <taxon>Eukaryota</taxon>
        <taxon>Metazoa</taxon>
        <taxon>Ecdysozoa</taxon>
        <taxon>Arthropoda</taxon>
        <taxon>Hexapoda</taxon>
        <taxon>Insecta</taxon>
        <taxon>Pterygota</taxon>
        <taxon>Neoptera</taxon>
        <taxon>Endopterygota</taxon>
        <taxon>Hymenoptera</taxon>
        <taxon>Apocrita</taxon>
        <taxon>Aculeata</taxon>
        <taxon>Vespoidea</taxon>
        <taxon>Vespidae</taxon>
        <taxon>Vespinae</taxon>
        <taxon>Vespula</taxon>
    </lineage>
</organism>
<keyword evidence="3" id="KW-1185">Reference proteome</keyword>
<evidence type="ECO:0000313" key="3">
    <source>
        <dbReference type="Proteomes" id="UP000617340"/>
    </source>
</evidence>
<feature type="compositionally biased region" description="Basic and acidic residues" evidence="1">
    <location>
        <begin position="12"/>
        <end position="26"/>
    </location>
</feature>
<dbReference type="EMBL" id="JACSDZ010000007">
    <property type="protein sequence ID" value="KAF7399599.1"/>
    <property type="molecule type" value="Genomic_DNA"/>
</dbReference>
<sequence length="99" mass="10939">MGGHPVGTQDEGVAKGRGGEVGEGGRGRGRGRGVGVGVGVRGRRGSLNIDESIIPRQIPLNSEYGYLQSRRERWADEEEEMEEKEEKEEKEGKEEEKEE</sequence>
<feature type="region of interest" description="Disordered" evidence="1">
    <location>
        <begin position="1"/>
        <end position="42"/>
    </location>
</feature>
<evidence type="ECO:0000313" key="2">
    <source>
        <dbReference type="EMBL" id="KAF7399599.1"/>
    </source>
</evidence>